<keyword evidence="6" id="KW-1185">Reference proteome</keyword>
<dbReference type="InterPro" id="IPR034741">
    <property type="entry name" value="Terpene_cyclase-like_1_C"/>
</dbReference>
<dbReference type="PANTHER" id="PTHR31225">
    <property type="entry name" value="OS04G0344100 PROTEIN-RELATED"/>
    <property type="match status" value="1"/>
</dbReference>
<dbReference type="GO" id="GO:0010333">
    <property type="term" value="F:terpene synthase activity"/>
    <property type="evidence" value="ECO:0000318"/>
    <property type="project" value="GO_Central"/>
</dbReference>
<name>F6GXN8_VITVI</name>
<evidence type="ECO:0000256" key="1">
    <source>
        <dbReference type="ARBA" id="ARBA00001946"/>
    </source>
</evidence>
<dbReference type="GO" id="GO:0000287">
    <property type="term" value="F:magnesium ion binding"/>
    <property type="evidence" value="ECO:0007669"/>
    <property type="project" value="InterPro"/>
</dbReference>
<dbReference type="Proteomes" id="UP000009183">
    <property type="component" value="Chromosome 12"/>
</dbReference>
<dbReference type="GO" id="GO:0046246">
    <property type="term" value="P:terpene biosynthetic process"/>
    <property type="evidence" value="ECO:0000318"/>
    <property type="project" value="GO_Central"/>
</dbReference>
<evidence type="ECO:0000313" key="5">
    <source>
        <dbReference type="EMBL" id="CCB44724.1"/>
    </source>
</evidence>
<comment type="cofactor">
    <cofactor evidence="1">
        <name>Mg(2+)</name>
        <dbReference type="ChEBI" id="CHEBI:18420"/>
    </cofactor>
</comment>
<evidence type="ECO:0000256" key="2">
    <source>
        <dbReference type="ARBA" id="ARBA00022723"/>
    </source>
</evidence>
<evidence type="ECO:0000313" key="6">
    <source>
        <dbReference type="Proteomes" id="UP000009183"/>
    </source>
</evidence>
<dbReference type="eggNOG" id="ENOG502QUH3">
    <property type="taxonomic scope" value="Eukaryota"/>
</dbReference>
<dbReference type="InterPro" id="IPR008949">
    <property type="entry name" value="Isoprenoid_synthase_dom_sf"/>
</dbReference>
<dbReference type="HOGENOM" id="CLU_003125_1_0_1"/>
<dbReference type="Pfam" id="PF03936">
    <property type="entry name" value="Terpene_synth_C"/>
    <property type="match status" value="2"/>
</dbReference>
<keyword evidence="3" id="KW-0460">Magnesium</keyword>
<dbReference type="SUPFAM" id="SSF48576">
    <property type="entry name" value="Terpenoid synthases"/>
    <property type="match status" value="1"/>
</dbReference>
<dbReference type="SFLD" id="SFLDG01019">
    <property type="entry name" value="Terpene_Cyclase_Like_1_C_Termi"/>
    <property type="match status" value="1"/>
</dbReference>
<accession>F6GXN8</accession>
<dbReference type="InterPro" id="IPR050148">
    <property type="entry name" value="Terpene_synthase-like"/>
</dbReference>
<evidence type="ECO:0000256" key="3">
    <source>
        <dbReference type="ARBA" id="ARBA00022842"/>
    </source>
</evidence>
<feature type="domain" description="Terpene synthase metal-binding" evidence="4">
    <location>
        <begin position="143"/>
        <end position="224"/>
    </location>
</feature>
<evidence type="ECO:0000259" key="4">
    <source>
        <dbReference type="Pfam" id="PF03936"/>
    </source>
</evidence>
<protein>
    <recommendedName>
        <fullName evidence="4">Terpene synthase metal-binding domain-containing protein</fullName>
    </recommendedName>
</protein>
<dbReference type="EMBL" id="FN594966">
    <property type="protein sequence ID" value="CCB44724.1"/>
    <property type="molecule type" value="Genomic_DNA"/>
</dbReference>
<dbReference type="Gene3D" id="1.10.600.10">
    <property type="entry name" value="Farnesyl Diphosphate Synthase"/>
    <property type="match status" value="1"/>
</dbReference>
<keyword evidence="2" id="KW-0479">Metal-binding</keyword>
<gene>
    <name evidence="5" type="ordered locus">VIT_12s0134g00040</name>
</gene>
<dbReference type="PANTHER" id="PTHR31225:SF252">
    <property type="entry name" value="TERPENE SYNTHASE 12-RELATED"/>
    <property type="match status" value="1"/>
</dbReference>
<dbReference type="PaxDb" id="29760-VIT_12s0134g00040.t01"/>
<dbReference type="InterPro" id="IPR005630">
    <property type="entry name" value="Terpene_synthase_metal-bd"/>
</dbReference>
<organism evidence="5 6">
    <name type="scientific">Vitis vinifera</name>
    <name type="common">Grape</name>
    <dbReference type="NCBI Taxonomy" id="29760"/>
    <lineage>
        <taxon>Eukaryota</taxon>
        <taxon>Viridiplantae</taxon>
        <taxon>Streptophyta</taxon>
        <taxon>Embryophyta</taxon>
        <taxon>Tracheophyta</taxon>
        <taxon>Spermatophyta</taxon>
        <taxon>Magnoliopsida</taxon>
        <taxon>eudicotyledons</taxon>
        <taxon>Gunneridae</taxon>
        <taxon>Pentapetalae</taxon>
        <taxon>rosids</taxon>
        <taxon>Vitales</taxon>
        <taxon>Vitaceae</taxon>
        <taxon>Viteae</taxon>
        <taxon>Vitis</taxon>
    </lineage>
</organism>
<dbReference type="SFLD" id="SFLDS00005">
    <property type="entry name" value="Isoprenoid_Synthase_Type_I"/>
    <property type="match status" value="1"/>
</dbReference>
<dbReference type="InParanoid" id="F6GXN8"/>
<dbReference type="AlphaFoldDB" id="F6GXN8"/>
<feature type="domain" description="Terpene synthase metal-binding" evidence="4">
    <location>
        <begin position="19"/>
        <end position="137"/>
    </location>
</feature>
<reference evidence="6" key="1">
    <citation type="journal article" date="2007" name="Nature">
        <title>The grapevine genome sequence suggests ancestral hexaploidization in major angiosperm phyla.</title>
        <authorList>
            <consortium name="The French-Italian Public Consortium for Grapevine Genome Characterization."/>
            <person name="Jaillon O."/>
            <person name="Aury J.-M."/>
            <person name="Noel B."/>
            <person name="Policriti A."/>
            <person name="Clepet C."/>
            <person name="Casagrande A."/>
            <person name="Choisne N."/>
            <person name="Aubourg S."/>
            <person name="Vitulo N."/>
            <person name="Jubin C."/>
            <person name="Vezzi A."/>
            <person name="Legeai F."/>
            <person name="Hugueney P."/>
            <person name="Dasilva C."/>
            <person name="Horner D."/>
            <person name="Mica E."/>
            <person name="Jublot D."/>
            <person name="Poulain J."/>
            <person name="Bruyere C."/>
            <person name="Billault A."/>
            <person name="Segurens B."/>
            <person name="Gouyvenoux M."/>
            <person name="Ugarte E."/>
            <person name="Cattonaro F."/>
            <person name="Anthouard V."/>
            <person name="Vico V."/>
            <person name="Del Fabbro C."/>
            <person name="Alaux M."/>
            <person name="Di Gaspero G."/>
            <person name="Dumas V."/>
            <person name="Felice N."/>
            <person name="Paillard S."/>
            <person name="Juman I."/>
            <person name="Moroldo M."/>
            <person name="Scalabrin S."/>
            <person name="Canaguier A."/>
            <person name="Le Clainche I."/>
            <person name="Malacrida G."/>
            <person name="Durand E."/>
            <person name="Pesole G."/>
            <person name="Laucou V."/>
            <person name="Chatelet P."/>
            <person name="Merdinoglu D."/>
            <person name="Delledonne M."/>
            <person name="Pezzotti M."/>
            <person name="Lecharny A."/>
            <person name="Scarpelli C."/>
            <person name="Artiguenave F."/>
            <person name="Pe M.E."/>
            <person name="Valle G."/>
            <person name="Morgante M."/>
            <person name="Caboche M."/>
            <person name="Adam-Blondon A.-F."/>
            <person name="Weissenbach J."/>
            <person name="Quetier F."/>
            <person name="Wincker P."/>
        </authorList>
    </citation>
    <scope>NUCLEOTIDE SEQUENCE [LARGE SCALE GENOMIC DNA]</scope>
    <source>
        <strain evidence="6">cv. Pinot noir / PN40024</strain>
    </source>
</reference>
<proteinExistence type="predicted"/>
<dbReference type="GO" id="GO:0016114">
    <property type="term" value="P:terpenoid biosynthetic process"/>
    <property type="evidence" value="ECO:0007669"/>
    <property type="project" value="InterPro"/>
</dbReference>
<sequence length="224" mass="26516">MCSRVSWIRTAIFRWWRRMGIANKLQFARDRLMESFFWAVGMVFEPEYSNCRKGLTKVAALITTLDDIYDIYGSLDELEQFTDAVERWDINMMNNLPDYMKLFFLALYNTTNEMTYDCLKEQGENILPYLRKAIYILALQNTNPDTYISIQWAVLCKVFLQEAKWFSTKFTPTFEEYLDNGWRSASGLVLLVHAYFLMSKNITKEALEGLEKEHDFLRCPNIIF</sequence>